<dbReference type="GO" id="GO:0006886">
    <property type="term" value="P:intracellular protein transport"/>
    <property type="evidence" value="ECO:0007669"/>
    <property type="project" value="TreeGrafter"/>
</dbReference>
<protein>
    <submittedName>
        <fullName evidence="7">Syntaxin-8</fullName>
    </submittedName>
</protein>
<dbReference type="GO" id="GO:0031201">
    <property type="term" value="C:SNARE complex"/>
    <property type="evidence" value="ECO:0007669"/>
    <property type="project" value="TreeGrafter"/>
</dbReference>
<dbReference type="STRING" id="178035.A0A154PSF3"/>
<dbReference type="PROSITE" id="PS50192">
    <property type="entry name" value="T_SNARE"/>
    <property type="match status" value="1"/>
</dbReference>
<keyword evidence="2" id="KW-0813">Transport</keyword>
<dbReference type="Gene3D" id="1.20.5.110">
    <property type="match status" value="1"/>
</dbReference>
<dbReference type="SMART" id="SM00397">
    <property type="entry name" value="t_SNARE"/>
    <property type="match status" value="1"/>
</dbReference>
<keyword evidence="8" id="KW-1185">Reference proteome</keyword>
<comment type="subcellular location">
    <subcellularLocation>
        <location evidence="1">Membrane</location>
    </subcellularLocation>
</comment>
<dbReference type="GO" id="GO:0048278">
    <property type="term" value="P:vesicle docking"/>
    <property type="evidence" value="ECO:0007669"/>
    <property type="project" value="TreeGrafter"/>
</dbReference>
<dbReference type="OrthoDB" id="428895at2759"/>
<dbReference type="GO" id="GO:0005484">
    <property type="term" value="F:SNAP receptor activity"/>
    <property type="evidence" value="ECO:0007669"/>
    <property type="project" value="TreeGrafter"/>
</dbReference>
<proteinExistence type="predicted"/>
<organism evidence="7 8">
    <name type="scientific">Dufourea novaeangliae</name>
    <name type="common">Sweat bee</name>
    <dbReference type="NCBI Taxonomy" id="178035"/>
    <lineage>
        <taxon>Eukaryota</taxon>
        <taxon>Metazoa</taxon>
        <taxon>Ecdysozoa</taxon>
        <taxon>Arthropoda</taxon>
        <taxon>Hexapoda</taxon>
        <taxon>Insecta</taxon>
        <taxon>Pterygota</taxon>
        <taxon>Neoptera</taxon>
        <taxon>Endopterygota</taxon>
        <taxon>Hymenoptera</taxon>
        <taxon>Apocrita</taxon>
        <taxon>Aculeata</taxon>
        <taxon>Apoidea</taxon>
        <taxon>Anthophila</taxon>
        <taxon>Halictidae</taxon>
        <taxon>Rophitinae</taxon>
        <taxon>Dufourea</taxon>
    </lineage>
</organism>
<dbReference type="GO" id="GO:0006906">
    <property type="term" value="P:vesicle fusion"/>
    <property type="evidence" value="ECO:0007669"/>
    <property type="project" value="TreeGrafter"/>
</dbReference>
<reference evidence="7 8" key="1">
    <citation type="submission" date="2015-07" db="EMBL/GenBank/DDBJ databases">
        <title>The genome of Dufourea novaeangliae.</title>
        <authorList>
            <person name="Pan H."/>
            <person name="Kapheim K."/>
        </authorList>
    </citation>
    <scope>NUCLEOTIDE SEQUENCE [LARGE SCALE GENOMIC DNA]</scope>
    <source>
        <strain evidence="7">0120121106</strain>
        <tissue evidence="7">Whole body</tissue>
    </source>
</reference>
<keyword evidence="4 5" id="KW-0472">Membrane</keyword>
<feature type="transmembrane region" description="Helical" evidence="5">
    <location>
        <begin position="228"/>
        <end position="245"/>
    </location>
</feature>
<keyword evidence="3" id="KW-0175">Coiled coil</keyword>
<dbReference type="EMBL" id="KQ435127">
    <property type="protein sequence ID" value="KZC14839.1"/>
    <property type="molecule type" value="Genomic_DNA"/>
</dbReference>
<evidence type="ECO:0000256" key="1">
    <source>
        <dbReference type="ARBA" id="ARBA00004370"/>
    </source>
</evidence>
<dbReference type="InterPro" id="IPR041875">
    <property type="entry name" value="Syntaxin-8_SNARE"/>
</dbReference>
<evidence type="ECO:0000256" key="4">
    <source>
        <dbReference type="ARBA" id="ARBA00023136"/>
    </source>
</evidence>
<dbReference type="SUPFAM" id="SSF58038">
    <property type="entry name" value="SNARE fusion complex"/>
    <property type="match status" value="1"/>
</dbReference>
<evidence type="ECO:0000313" key="8">
    <source>
        <dbReference type="Proteomes" id="UP000076502"/>
    </source>
</evidence>
<sequence>MALVYIEDTDPWLVEYDNCEKLFREIMEQLTARNKHPKTSQAYASLSANIRICLKQYNREVQQLMNKVDEASRSGTITFEEAERRIRQIEVLQSRDVQLQKLYDARTNNLVSSRASLLTSGASVFVDGGTTSWAADDDDEKLIDIQIQPVADLRTQQERILQEQDKGLEVLCKVITRQKEIGQTISNEVNRHNEIIDNLANHMDRTDESVVNKTRQVRNISFKDRTCGHWIVIILLFVCIVTVALV</sequence>
<dbReference type="PANTHER" id="PTHR19957">
    <property type="entry name" value="SYNTAXIN"/>
    <property type="match status" value="1"/>
</dbReference>
<keyword evidence="5" id="KW-0812">Transmembrane</keyword>
<evidence type="ECO:0000259" key="6">
    <source>
        <dbReference type="PROSITE" id="PS50192"/>
    </source>
</evidence>
<keyword evidence="5" id="KW-1133">Transmembrane helix</keyword>
<dbReference type="OMA" id="DSTCYIA"/>
<dbReference type="GO" id="GO:0012505">
    <property type="term" value="C:endomembrane system"/>
    <property type="evidence" value="ECO:0007669"/>
    <property type="project" value="TreeGrafter"/>
</dbReference>
<dbReference type="Proteomes" id="UP000076502">
    <property type="component" value="Unassembled WGS sequence"/>
</dbReference>
<feature type="domain" description="T-SNARE coiled-coil homology" evidence="6">
    <location>
        <begin position="158"/>
        <end position="220"/>
    </location>
</feature>
<name>A0A154PSF3_DUFNO</name>
<dbReference type="AlphaFoldDB" id="A0A154PSF3"/>
<evidence type="ECO:0000256" key="3">
    <source>
        <dbReference type="ARBA" id="ARBA00023054"/>
    </source>
</evidence>
<dbReference type="InterPro" id="IPR000727">
    <property type="entry name" value="T_SNARE_dom"/>
</dbReference>
<evidence type="ECO:0000256" key="2">
    <source>
        <dbReference type="ARBA" id="ARBA00022448"/>
    </source>
</evidence>
<evidence type="ECO:0000313" key="7">
    <source>
        <dbReference type="EMBL" id="KZC14839.1"/>
    </source>
</evidence>
<evidence type="ECO:0000256" key="5">
    <source>
        <dbReference type="SAM" id="Phobius"/>
    </source>
</evidence>
<accession>A0A154PSF3</accession>
<dbReference type="InterPro" id="IPR045242">
    <property type="entry name" value="Syntaxin"/>
</dbReference>
<dbReference type="PANTHER" id="PTHR19957:SF124">
    <property type="entry name" value="SYNTAXIN-8"/>
    <property type="match status" value="1"/>
</dbReference>
<dbReference type="GO" id="GO:0000149">
    <property type="term" value="F:SNARE binding"/>
    <property type="evidence" value="ECO:0007669"/>
    <property type="project" value="TreeGrafter"/>
</dbReference>
<gene>
    <name evidence="7" type="ORF">WN55_07416</name>
</gene>
<dbReference type="CDD" id="cd15852">
    <property type="entry name" value="SNARE_Syntaxin8"/>
    <property type="match status" value="1"/>
</dbReference>